<dbReference type="RefSeq" id="WP_285872291.1">
    <property type="nucleotide sequence ID" value="NZ_JARFYM010000034.1"/>
</dbReference>
<name>A0ABT7K2Y9_9HYPH</name>
<gene>
    <name evidence="1" type="ORF">PY649_28630</name>
</gene>
<proteinExistence type="predicted"/>
<organism evidence="1 2">
    <name type="scientific">Rhizobium mayense</name>
    <dbReference type="NCBI Taxonomy" id="1312184"/>
    <lineage>
        <taxon>Bacteria</taxon>
        <taxon>Pseudomonadati</taxon>
        <taxon>Pseudomonadota</taxon>
        <taxon>Alphaproteobacteria</taxon>
        <taxon>Hyphomicrobiales</taxon>
        <taxon>Rhizobiaceae</taxon>
        <taxon>Rhizobium/Agrobacterium group</taxon>
        <taxon>Rhizobium</taxon>
    </lineage>
</organism>
<dbReference type="Proteomes" id="UP001172645">
    <property type="component" value="Unassembled WGS sequence"/>
</dbReference>
<evidence type="ECO:0000313" key="1">
    <source>
        <dbReference type="EMBL" id="MDL2402866.1"/>
    </source>
</evidence>
<dbReference type="EMBL" id="JARFYM010000034">
    <property type="protein sequence ID" value="MDL2402866.1"/>
    <property type="molecule type" value="Genomic_DNA"/>
</dbReference>
<keyword evidence="2" id="KW-1185">Reference proteome</keyword>
<comment type="caution">
    <text evidence="1">The sequence shown here is derived from an EMBL/GenBank/DDBJ whole genome shotgun (WGS) entry which is preliminary data.</text>
</comment>
<reference evidence="1" key="1">
    <citation type="submission" date="2023-06" db="EMBL/GenBank/DDBJ databases">
        <title>Phylogenetic Diversity of Rhizobium strains.</title>
        <authorList>
            <person name="Moura F.T."/>
            <person name="Helene L.C.F."/>
            <person name="Hungria M."/>
        </authorList>
    </citation>
    <scope>NUCLEOTIDE SEQUENCE</scope>
    <source>
        <strain evidence="1">CCGE526</strain>
    </source>
</reference>
<protein>
    <submittedName>
        <fullName evidence="1">Uncharacterized protein</fullName>
    </submittedName>
</protein>
<accession>A0ABT7K2Y9</accession>
<evidence type="ECO:0000313" key="2">
    <source>
        <dbReference type="Proteomes" id="UP001172645"/>
    </source>
</evidence>
<sequence>MAISIAYTIPSSREVALAILNMCSEMTSIALVVHDDVIPAPEITCAMMVNPGNDFNYAPSLIQLVLLNKPVDVAIVGMHTQDMVESDVRYGATKMAESTSTNYGAVTRSPKYQREIPRESVIG</sequence>